<dbReference type="AlphaFoldDB" id="A0A1H3XVS0"/>
<dbReference type="EMBL" id="FNRF01000001">
    <property type="protein sequence ID" value="SEA02662.1"/>
    <property type="molecule type" value="Genomic_DNA"/>
</dbReference>
<gene>
    <name evidence="1" type="ORF">SAMN05216462_0355</name>
</gene>
<reference evidence="1 2" key="1">
    <citation type="submission" date="2016-10" db="EMBL/GenBank/DDBJ databases">
        <authorList>
            <person name="de Groot N.N."/>
        </authorList>
    </citation>
    <scope>NUCLEOTIDE SEQUENCE [LARGE SCALE GENOMIC DNA]</scope>
    <source>
        <strain evidence="1 2">D31d</strain>
    </source>
</reference>
<accession>A0A1H3XVS0</accession>
<sequence>MSSLGSIFREFCKFVDERIFPEENAGTYVAFVVDQTFVDEFCKLHSLTEETLMDAVGNCLYDQRRDTLFVKGMLAIQLFAASKMAESDNISARNYRYRLSRILDWDITQMDEWLGMYQDGLWHSLYKWCDQHYFQITKCEMKSGPWKNVQYPINQARRVFSEEDLKYIAACFVEKGLSPTDDLQKRDFRKIISNTDIVLNAQTHHGRVVIDNSVRQEDYYDQVYNYFLRWNGEYKERNGKPKNVVKNGSNQLFMYLPDDFRYLEMRTATLSLEKKFDLASTSYDILAKSYHFKRNGIILFKRDDVYDNYWQETWNLEGKETEGLVICFPQKESTIRYYLRPNMIYHNKYIEIFTIKYDTYTRGFFADKRFYELFGGLKIGRQTYLKGAAPTLRLEWPTKIWIDGKAYSEEECKGDISLNHLPEGHHYIKIQDYKKLEFDLVMANANTCDWMQSYFQWHFDKQGATWESTQEEQGIVGLDYPPIQQNNINEDVPTLRRWSNQLTFGQHYEGEANITLRIIKQSEL</sequence>
<name>A0A1H3XVS0_XYLRU</name>
<dbReference type="RefSeq" id="WP_074759961.1">
    <property type="nucleotide sequence ID" value="NZ_FNRF01000001.1"/>
</dbReference>
<dbReference type="OrthoDB" id="1100957at2"/>
<proteinExistence type="predicted"/>
<evidence type="ECO:0000313" key="1">
    <source>
        <dbReference type="EMBL" id="SEA02662.1"/>
    </source>
</evidence>
<dbReference type="Proteomes" id="UP000182257">
    <property type="component" value="Unassembled WGS sequence"/>
</dbReference>
<organism evidence="1 2">
    <name type="scientific">Xylanibacter ruminicola</name>
    <name type="common">Prevotella ruminicola</name>
    <dbReference type="NCBI Taxonomy" id="839"/>
    <lineage>
        <taxon>Bacteria</taxon>
        <taxon>Pseudomonadati</taxon>
        <taxon>Bacteroidota</taxon>
        <taxon>Bacteroidia</taxon>
        <taxon>Bacteroidales</taxon>
        <taxon>Prevotellaceae</taxon>
        <taxon>Xylanibacter</taxon>
    </lineage>
</organism>
<protein>
    <submittedName>
        <fullName evidence="1">Uncharacterized protein</fullName>
    </submittedName>
</protein>
<evidence type="ECO:0000313" key="2">
    <source>
        <dbReference type="Proteomes" id="UP000182257"/>
    </source>
</evidence>